<feature type="compositionally biased region" description="Polar residues" evidence="3">
    <location>
        <begin position="109"/>
        <end position="121"/>
    </location>
</feature>
<dbReference type="PANTHER" id="PTHR33308">
    <property type="entry name" value="PEPTIDOGLYCAN HYDROLASE FLGJ"/>
    <property type="match status" value="1"/>
</dbReference>
<dbReference type="Gene3D" id="1.10.530.10">
    <property type="match status" value="1"/>
</dbReference>
<dbReference type="SUPFAM" id="SSF51261">
    <property type="entry name" value="Duplicated hybrid motif"/>
    <property type="match status" value="1"/>
</dbReference>
<dbReference type="InterPro" id="IPR051056">
    <property type="entry name" value="Glycosyl_Hydrolase_73"/>
</dbReference>
<reference evidence="6 7" key="1">
    <citation type="submission" date="2022-03" db="EMBL/GenBank/DDBJ databases">
        <title>Complete genome sequence of Enterococcus innesii DB-1.</title>
        <authorList>
            <person name="Fukuda D."/>
            <person name="Nolasco-Hipolito C."/>
        </authorList>
    </citation>
    <scope>NUCLEOTIDE SEQUENCE [LARGE SCALE GENOMIC DNA]</scope>
    <source>
        <strain evidence="6 7">DB-1</strain>
    </source>
</reference>
<evidence type="ECO:0000256" key="1">
    <source>
        <dbReference type="ARBA" id="ARBA00010266"/>
    </source>
</evidence>
<feature type="domain" description="Mannosyl-glycoprotein endo-beta-N-acetylglucosamidase-like" evidence="5">
    <location>
        <begin position="148"/>
        <end position="308"/>
    </location>
</feature>
<dbReference type="InterPro" id="IPR002901">
    <property type="entry name" value="MGlyc_endo_b_GlcNAc-like_dom"/>
</dbReference>
<dbReference type="InterPro" id="IPR011055">
    <property type="entry name" value="Dup_hybrid_motif"/>
</dbReference>
<evidence type="ECO:0000256" key="2">
    <source>
        <dbReference type="ARBA" id="ARBA00022801"/>
    </source>
</evidence>
<evidence type="ECO:0000256" key="4">
    <source>
        <dbReference type="SAM" id="SignalP"/>
    </source>
</evidence>
<keyword evidence="7" id="KW-1185">Reference proteome</keyword>
<keyword evidence="4" id="KW-0732">Signal</keyword>
<dbReference type="EMBL" id="AP025635">
    <property type="protein sequence ID" value="BDG68081.1"/>
    <property type="molecule type" value="Genomic_DNA"/>
</dbReference>
<evidence type="ECO:0000313" key="6">
    <source>
        <dbReference type="EMBL" id="BDG68081.1"/>
    </source>
</evidence>
<dbReference type="Gene3D" id="2.70.70.10">
    <property type="entry name" value="Glucose Permease (Domain IIA)"/>
    <property type="match status" value="1"/>
</dbReference>
<feature type="chain" id="PRO_5046175623" description="Mannosyl-glycoprotein endo-beta-N-acetylglucosamidase-like domain-containing protein" evidence="4">
    <location>
        <begin position="26"/>
        <end position="448"/>
    </location>
</feature>
<dbReference type="RefSeq" id="WP_244350662.1">
    <property type="nucleotide sequence ID" value="NZ_AP025635.1"/>
</dbReference>
<dbReference type="SMART" id="SM00047">
    <property type="entry name" value="LYZ2"/>
    <property type="match status" value="1"/>
</dbReference>
<accession>A0ABM7XSM1</accession>
<dbReference type="Proteomes" id="UP000831692">
    <property type="component" value="Chromosome"/>
</dbReference>
<gene>
    <name evidence="6" type="ORF">ENLAB_16450</name>
</gene>
<dbReference type="Gene3D" id="4.10.80.30">
    <property type="entry name" value="DNA polymerase, domain 6"/>
    <property type="match status" value="1"/>
</dbReference>
<dbReference type="Pfam" id="PF01551">
    <property type="entry name" value="Peptidase_M23"/>
    <property type="match status" value="1"/>
</dbReference>
<evidence type="ECO:0000313" key="7">
    <source>
        <dbReference type="Proteomes" id="UP000831692"/>
    </source>
</evidence>
<feature type="signal peptide" evidence="4">
    <location>
        <begin position="1"/>
        <end position="25"/>
    </location>
</feature>
<organism evidence="6 7">
    <name type="scientific">Enterococcus innesii</name>
    <dbReference type="NCBI Taxonomy" id="2839759"/>
    <lineage>
        <taxon>Bacteria</taxon>
        <taxon>Bacillati</taxon>
        <taxon>Bacillota</taxon>
        <taxon>Bacilli</taxon>
        <taxon>Lactobacillales</taxon>
        <taxon>Enterococcaceae</taxon>
        <taxon>Enterococcus</taxon>
    </lineage>
</organism>
<keyword evidence="2" id="KW-0378">Hydrolase</keyword>
<dbReference type="PANTHER" id="PTHR33308:SF9">
    <property type="entry name" value="PEPTIDOGLYCAN HYDROLASE FLGJ"/>
    <property type="match status" value="1"/>
</dbReference>
<sequence length="448" mass="49249">MKQSRKWLALVLICSQFLTTVPVSAVVVTNSEELEEQAQMTPDDQETQPEERPEDQPLEEVNPPIEEEPVLPEVPEETPEEPTPVPKPEDPTPFEPPKEEVKPAPTPQPDQSTNQESTPETVQPAPVENLPELTESTPAEANQSTTIAITPVKETWEFIKEIGEEARKIGLEEDLYGSVMIAQAILESASGQSKLSQAPYHNLFGIKGTYEGKGVIFKTQEDDGSGNLYTIDATFRQYEDYEATFNDYAKLLKEGVAHDSDFYKGTWKSETESYEDATEFLTGRYATDTQYGEKLNALIEAYALTSYDKEKAELPEGTDEMIHPVMNPVVSSTFGPRGDGFHRGVDFAAPLGTPILASLAGTVIRSEYHNSWGNYVAIEHENGLTTLYAHNNQNLVTVGQTVAQGEIIASMGSTGNSTGPHLHFEVSLSSSLAQDQLIDPLSVLPSNQ</sequence>
<dbReference type="Pfam" id="PF01832">
    <property type="entry name" value="Glucosaminidase"/>
    <property type="match status" value="1"/>
</dbReference>
<dbReference type="CDD" id="cd12797">
    <property type="entry name" value="M23_peptidase"/>
    <property type="match status" value="1"/>
</dbReference>
<dbReference type="GeneID" id="83457649"/>
<feature type="region of interest" description="Disordered" evidence="3">
    <location>
        <begin position="33"/>
        <end position="126"/>
    </location>
</feature>
<evidence type="ECO:0000259" key="5">
    <source>
        <dbReference type="SMART" id="SM00047"/>
    </source>
</evidence>
<proteinExistence type="inferred from homology"/>
<feature type="compositionally biased region" description="Pro residues" evidence="3">
    <location>
        <begin position="81"/>
        <end position="95"/>
    </location>
</feature>
<evidence type="ECO:0000256" key="3">
    <source>
        <dbReference type="SAM" id="MobiDB-lite"/>
    </source>
</evidence>
<comment type="similarity">
    <text evidence="1">Belongs to the glycosyl hydrolase 73 family.</text>
</comment>
<name>A0ABM7XSM1_9ENTE</name>
<dbReference type="InterPro" id="IPR016047">
    <property type="entry name" value="M23ase_b-sheet_dom"/>
</dbReference>
<protein>
    <recommendedName>
        <fullName evidence="5">Mannosyl-glycoprotein endo-beta-N-acetylglucosamidase-like domain-containing protein</fullName>
    </recommendedName>
</protein>
<feature type="compositionally biased region" description="Acidic residues" evidence="3">
    <location>
        <begin position="65"/>
        <end position="80"/>
    </location>
</feature>